<dbReference type="FunFam" id="3.40.50.300:FF:002470">
    <property type="entry name" value="ABC transporter, putative"/>
    <property type="match status" value="1"/>
</dbReference>
<name>A0A813WIJ9_9BILA</name>
<feature type="domain" description="R3H" evidence="12">
    <location>
        <begin position="1793"/>
        <end position="1856"/>
    </location>
</feature>
<keyword evidence="3 10" id="KW-0812">Transmembrane</keyword>
<dbReference type="FunFam" id="3.40.50.300:FF:000298">
    <property type="entry name" value="ATP-binding cassette sub-family A member 12"/>
    <property type="match status" value="1"/>
</dbReference>
<evidence type="ECO:0000256" key="2">
    <source>
        <dbReference type="ARBA" id="ARBA00022448"/>
    </source>
</evidence>
<keyword evidence="14" id="KW-1185">Reference proteome</keyword>
<evidence type="ECO:0000256" key="9">
    <source>
        <dbReference type="SAM" id="MobiDB-lite"/>
    </source>
</evidence>
<dbReference type="GO" id="GO:0016887">
    <property type="term" value="F:ATP hydrolysis activity"/>
    <property type="evidence" value="ECO:0007669"/>
    <property type="project" value="InterPro"/>
</dbReference>
<feature type="transmembrane region" description="Helical" evidence="10">
    <location>
        <begin position="345"/>
        <end position="363"/>
    </location>
</feature>
<dbReference type="OrthoDB" id="10255969at2759"/>
<dbReference type="Pfam" id="PF23321">
    <property type="entry name" value="R1_ABCA1"/>
    <property type="match status" value="1"/>
</dbReference>
<dbReference type="PROSITE" id="PS00211">
    <property type="entry name" value="ABC_TRANSPORTER_1"/>
    <property type="match status" value="1"/>
</dbReference>
<evidence type="ECO:0000256" key="6">
    <source>
        <dbReference type="ARBA" id="ARBA00022840"/>
    </source>
</evidence>
<keyword evidence="8 10" id="KW-0472">Membrane</keyword>
<evidence type="ECO:0000259" key="12">
    <source>
        <dbReference type="PROSITE" id="PS51061"/>
    </source>
</evidence>
<keyword evidence="2" id="KW-0813">Transport</keyword>
<dbReference type="PROSITE" id="PS51061">
    <property type="entry name" value="R3H"/>
    <property type="match status" value="1"/>
</dbReference>
<dbReference type="InterPro" id="IPR003439">
    <property type="entry name" value="ABC_transporter-like_ATP-bd"/>
</dbReference>
<sequence length="1966" mass="226352">MLIILRRNLIGSILEILCPYLFLSFLILIRYFIERFKFKTMSYMPTNVLELHPMTVQQKRNLILFYPNNGLVKNLVTNATKFLTMKNPDFLPVIFGVNVSSAFSLQQSIIAKMAAFYSFPVNLTTTIPNDVKYSIFTQEDTLNRYKIDQIFPSKVDYLYNRAPEDYCLDMTYFNIYQSFNAFKYSMDVQLIASMTGTTIKNDNLVKLLPFYCPDFEQDELLSTFSFFPSLLISIAFMFTSVFTIGNIVSEKANKMKEYLKLVGVKWYAIYVSWWIRNIIIYSILSLIISIICKIYLSPNSNNPLLASRAIFTNTNFIIIFSILLVYSVQVVSFTLLLSQFFSTPFNAKVVLLIIWIFSVVNFYDEIPTSVVKYLFAVMPNLGLVFSFQVLFQYERSSETFNIAQLFDNIYGDPLKLGAILIAMLAWSILYLPLTWYLENILPGDFGLPLPFYFPFTKNYWFPQNIVKNAQKYKPESTNEKSSFESEPSNLKKTVAITNLSKTFKTFRTYKTAVKDVTINFYENQITGLLGHNGAGKTTTTFMLCGMFPPTSGNAKILGLDLRNQMDQIRPILGFCPQVDILLEDFTVEEHLKLVAMIKGFPSSKLKNEIDRISNFVGLNKDLAKRSKNLSGGMKRRLMVAMALIGDSKIIILDEPTSGLDPFNRVKLWELIRRYKNNHTIILTTHFMEEADALSDRIAIMNHGEIKCCGSPIFLKNYYGNGFRIKIVKNVKFNSAKFEKMVGDYLDEFKIEINVAAEFCISFPFDKVNLLPEFLNELEKNKDELGLDSYSISSSTIEEVFLKIGKIDHKKQNNLEESKESRDMVNIDENAFNSFKQKLEFKHGKNLWFQQIRTLLYKRLIIFLRRYMLACVILLCPLIFQLIIVCIIPSSNSVIDKIGKTENSYGAFNLEMKKYNSHEIPFYTIDASRENTINKLLFNFYSYSNRPRVNLLRVNSSVYDYVADKHNKSLTSLLKENFFGLSWLSSAKTPNDINSFEITGMYSTTAYQTPGVLLNEISNLLLSYLNSNKLDKSIQTVNEPIPPDNNNYYGNNFLKYLGCFDVLPLSLFNFASSIVVSFIISINVMHVSREKINGSKKLQLLSNTNKFVYWLSNFIFDFAICLINICLVIGITCLISSIRNNPEVDIYIMSSRPTVGYWFLVLVFSSLNWTFLAYFWLNFFKSDVTAFVILLLLLGVASFTDVVLSFFQLFQNVTNPDLDFDSPSTLIMFIMRMVLAVLFPNVTIKRELFNFRLRTNRYCIDSLNRILKSNFRYDTDYMDINEPGNGIFLLISIFQFVFVILLIVGTETNAFNKEYLKNFFMNLFNVQPKYISMNGKIEEDVKKESDRIQNSNLSKLSYHEPLIVSQLLKLFKKKSIRISAVDNLSFGVKSQICFGLLGMNGAGKSTTFKIITGEIESNQGEVLVNGFSIKSENMKARQNLGYCPQFDRLIEYLTVKETLVFFAKIRGIEPEMSLKLAMDMLSIFQLNEYTNTFVQNLSGGNKRKVSCAIAFIGKPSVVILDEPSTGMDPGARKFMWNIIKKARDTGMTIILSSHSMEECEALCDKLGIMLNGQLQCLGTIPEIKSKYGDGYRLLIKCHHSDHLDLDILRIENFIKLNFPNAYLEDRQYETLFFIIKSEFKEKQNLSKMFSTIEENKEYLNVESYFISQTTLEQVFMSFANKSQNVINSINKTVLNDSKSIDLFDLKKTKKSNFNINNKIKLLSYKNFGFTDSHKIGEIIDQDDENDDELTEISTDDSLLIKELSDISVSSAQPTSESPTFTSYHFEKYIDLSSKTTSEFIEKFRFAVLNMKRNSRLAFNSLNSYNRRILHETADELNIFHWTENNDKTEKLFIVSNNLSDTEIFKKYQNDFAKKENNLMDKLSKLDLELVNLSLNKSKLVALNIEKSTLTPLLPSSETVDIISRILSQDKPKQKRGRPTKNTNNENSEIVRSESSTKNYNFRNRKKN</sequence>
<feature type="transmembrane region" description="Helical" evidence="10">
    <location>
        <begin position="1061"/>
        <end position="1085"/>
    </location>
</feature>
<feature type="transmembrane region" description="Helical" evidence="10">
    <location>
        <begin position="1286"/>
        <end position="1304"/>
    </location>
</feature>
<evidence type="ECO:0000259" key="11">
    <source>
        <dbReference type="PROSITE" id="PS50893"/>
    </source>
</evidence>
<keyword evidence="6" id="KW-0067">ATP-binding</keyword>
<dbReference type="GO" id="GO:0140359">
    <property type="term" value="F:ABC-type transporter activity"/>
    <property type="evidence" value="ECO:0007669"/>
    <property type="project" value="InterPro"/>
</dbReference>
<evidence type="ECO:0000256" key="10">
    <source>
        <dbReference type="SAM" id="Phobius"/>
    </source>
</evidence>
<dbReference type="CDD" id="cd03263">
    <property type="entry name" value="ABC_subfamily_A"/>
    <property type="match status" value="2"/>
</dbReference>
<dbReference type="CDD" id="cd02325">
    <property type="entry name" value="R3H"/>
    <property type="match status" value="1"/>
</dbReference>
<feature type="transmembrane region" description="Helical" evidence="10">
    <location>
        <begin position="1106"/>
        <end position="1136"/>
    </location>
</feature>
<feature type="transmembrane region" description="Helical" evidence="10">
    <location>
        <begin position="370"/>
        <end position="391"/>
    </location>
</feature>
<feature type="transmembrane region" description="Helical" evidence="10">
    <location>
        <begin position="416"/>
        <end position="437"/>
    </location>
</feature>
<evidence type="ECO:0000256" key="5">
    <source>
        <dbReference type="ARBA" id="ARBA00022741"/>
    </source>
</evidence>
<dbReference type="InterPro" id="IPR013525">
    <property type="entry name" value="ABC2_TM"/>
</dbReference>
<organism evidence="13 14">
    <name type="scientific">Brachionus calyciflorus</name>
    <dbReference type="NCBI Taxonomy" id="104777"/>
    <lineage>
        <taxon>Eukaryota</taxon>
        <taxon>Metazoa</taxon>
        <taxon>Spiralia</taxon>
        <taxon>Gnathifera</taxon>
        <taxon>Rotifera</taxon>
        <taxon>Eurotatoria</taxon>
        <taxon>Monogononta</taxon>
        <taxon>Pseudotrocha</taxon>
        <taxon>Ploima</taxon>
        <taxon>Brachionidae</taxon>
        <taxon>Brachionus</taxon>
    </lineage>
</organism>
<dbReference type="PANTHER" id="PTHR19229:SF250">
    <property type="entry name" value="ABC TRANSPORTER DOMAIN-CONTAINING PROTEIN-RELATED"/>
    <property type="match status" value="1"/>
</dbReference>
<dbReference type="GO" id="GO:0016020">
    <property type="term" value="C:membrane"/>
    <property type="evidence" value="ECO:0007669"/>
    <property type="project" value="UniProtKB-SubCell"/>
</dbReference>
<dbReference type="GO" id="GO:0005319">
    <property type="term" value="F:lipid transporter activity"/>
    <property type="evidence" value="ECO:0007669"/>
    <property type="project" value="TreeGrafter"/>
</dbReference>
<feature type="transmembrane region" description="Helical" evidence="10">
    <location>
        <begin position="267"/>
        <end position="296"/>
    </location>
</feature>
<dbReference type="GO" id="GO:0005524">
    <property type="term" value="F:ATP binding"/>
    <property type="evidence" value="ECO:0007669"/>
    <property type="project" value="UniProtKB-KW"/>
</dbReference>
<keyword evidence="7 10" id="KW-1133">Transmembrane helix</keyword>
<feature type="region of interest" description="Disordered" evidence="9">
    <location>
        <begin position="1927"/>
        <end position="1966"/>
    </location>
</feature>
<dbReference type="InterPro" id="IPR056264">
    <property type="entry name" value="R2_ABCA1-4-like"/>
</dbReference>
<keyword evidence="5" id="KW-0547">Nucleotide-binding</keyword>
<feature type="compositionally biased region" description="Polar residues" evidence="9">
    <location>
        <begin position="1938"/>
        <end position="1960"/>
    </location>
</feature>
<evidence type="ECO:0000256" key="1">
    <source>
        <dbReference type="ARBA" id="ARBA00004141"/>
    </source>
</evidence>
<feature type="transmembrane region" description="Helical" evidence="10">
    <location>
        <begin position="1183"/>
        <end position="1205"/>
    </location>
</feature>
<reference evidence="13" key="1">
    <citation type="submission" date="2021-02" db="EMBL/GenBank/DDBJ databases">
        <authorList>
            <person name="Nowell W R."/>
        </authorList>
    </citation>
    <scope>NUCLEOTIDE SEQUENCE</scope>
    <source>
        <strain evidence="13">Ploen Becks lab</strain>
    </source>
</reference>
<dbReference type="Pfam" id="PF00005">
    <property type="entry name" value="ABC_tran"/>
    <property type="match status" value="2"/>
</dbReference>
<feature type="transmembrane region" description="Helical" evidence="10">
    <location>
        <begin position="12"/>
        <end position="33"/>
    </location>
</feature>
<dbReference type="Proteomes" id="UP000663879">
    <property type="component" value="Unassembled WGS sequence"/>
</dbReference>
<dbReference type="InterPro" id="IPR027417">
    <property type="entry name" value="P-loop_NTPase"/>
</dbReference>
<feature type="transmembrane region" description="Helical" evidence="10">
    <location>
        <begin position="1156"/>
        <end position="1176"/>
    </location>
</feature>
<dbReference type="InterPro" id="IPR001374">
    <property type="entry name" value="R3H_dom"/>
</dbReference>
<evidence type="ECO:0000313" key="14">
    <source>
        <dbReference type="Proteomes" id="UP000663879"/>
    </source>
</evidence>
<evidence type="ECO:0000256" key="3">
    <source>
        <dbReference type="ARBA" id="ARBA00022692"/>
    </source>
</evidence>
<dbReference type="EMBL" id="CAJNOC010001315">
    <property type="protein sequence ID" value="CAF0854082.1"/>
    <property type="molecule type" value="Genomic_DNA"/>
</dbReference>
<dbReference type="InterPro" id="IPR026082">
    <property type="entry name" value="ABCA"/>
</dbReference>
<dbReference type="Pfam" id="PF12698">
    <property type="entry name" value="ABC2_membrane_3"/>
    <property type="match status" value="2"/>
</dbReference>
<comment type="caution">
    <text evidence="13">The sequence shown here is derived from an EMBL/GenBank/DDBJ whole genome shotgun (WGS) entry which is preliminary data.</text>
</comment>
<dbReference type="PROSITE" id="PS50893">
    <property type="entry name" value="ABC_TRANSPORTER_2"/>
    <property type="match status" value="2"/>
</dbReference>
<dbReference type="SMART" id="SM00382">
    <property type="entry name" value="AAA"/>
    <property type="match status" value="2"/>
</dbReference>
<dbReference type="SUPFAM" id="SSF82708">
    <property type="entry name" value="R3H domain"/>
    <property type="match status" value="1"/>
</dbReference>
<dbReference type="GO" id="GO:0003676">
    <property type="term" value="F:nucleic acid binding"/>
    <property type="evidence" value="ECO:0007669"/>
    <property type="project" value="UniProtKB-UniRule"/>
</dbReference>
<accession>A0A813WIJ9</accession>
<feature type="transmembrane region" description="Helical" evidence="10">
    <location>
        <begin position="866"/>
        <end position="889"/>
    </location>
</feature>
<dbReference type="SUPFAM" id="SSF52540">
    <property type="entry name" value="P-loop containing nucleoside triphosphate hydrolases"/>
    <property type="match status" value="2"/>
</dbReference>
<evidence type="ECO:0000256" key="7">
    <source>
        <dbReference type="ARBA" id="ARBA00022989"/>
    </source>
</evidence>
<feature type="transmembrane region" description="Helical" evidence="10">
    <location>
        <begin position="226"/>
        <end position="247"/>
    </location>
</feature>
<dbReference type="Gene3D" id="3.40.50.300">
    <property type="entry name" value="P-loop containing nucleotide triphosphate hydrolases"/>
    <property type="match status" value="2"/>
</dbReference>
<dbReference type="InterPro" id="IPR036867">
    <property type="entry name" value="R3H_dom_sf"/>
</dbReference>
<feature type="domain" description="ABC transporter" evidence="11">
    <location>
        <begin position="1364"/>
        <end position="1595"/>
    </location>
</feature>
<feature type="domain" description="ABC transporter" evidence="11">
    <location>
        <begin position="494"/>
        <end position="727"/>
    </location>
</feature>
<dbReference type="InterPro" id="IPR003593">
    <property type="entry name" value="AAA+_ATPase"/>
</dbReference>
<proteinExistence type="predicted"/>
<gene>
    <name evidence="13" type="ORF">OXX778_LOCUS9103</name>
</gene>
<evidence type="ECO:0000313" key="13">
    <source>
        <dbReference type="EMBL" id="CAF0854082.1"/>
    </source>
</evidence>
<evidence type="ECO:0000256" key="8">
    <source>
        <dbReference type="ARBA" id="ARBA00023136"/>
    </source>
</evidence>
<dbReference type="PANTHER" id="PTHR19229">
    <property type="entry name" value="ATP-BINDING CASSETTE TRANSPORTER SUBFAMILY A ABCA"/>
    <property type="match status" value="1"/>
</dbReference>
<evidence type="ECO:0000256" key="4">
    <source>
        <dbReference type="ARBA" id="ARBA00022737"/>
    </source>
</evidence>
<protein>
    <submittedName>
        <fullName evidence="13">Uncharacterized protein</fullName>
    </submittedName>
</protein>
<comment type="subcellular location">
    <subcellularLocation>
        <location evidence="1">Membrane</location>
        <topology evidence="1">Multi-pass membrane protein</topology>
    </subcellularLocation>
</comment>
<dbReference type="InterPro" id="IPR017871">
    <property type="entry name" value="ABC_transporter-like_CS"/>
</dbReference>
<feature type="transmembrane region" description="Helical" evidence="10">
    <location>
        <begin position="1225"/>
        <end position="1243"/>
    </location>
</feature>
<keyword evidence="4" id="KW-0677">Repeat</keyword>